<dbReference type="PANTHER" id="PTHR46558">
    <property type="entry name" value="TRACRIPTIONAL REGULATORY PROTEIN-RELATED-RELATED"/>
    <property type="match status" value="1"/>
</dbReference>
<dbReference type="Pfam" id="PF01381">
    <property type="entry name" value="HTH_3"/>
    <property type="match status" value="1"/>
</dbReference>
<keyword evidence="1" id="KW-0238">DNA-binding</keyword>
<evidence type="ECO:0000256" key="1">
    <source>
        <dbReference type="ARBA" id="ARBA00023125"/>
    </source>
</evidence>
<evidence type="ECO:0000259" key="2">
    <source>
        <dbReference type="PROSITE" id="PS50943"/>
    </source>
</evidence>
<reference evidence="3 4" key="1">
    <citation type="journal article" date="2015" name="Genome Announc.">
        <title>Expanding the biotechnology potential of lactobacilli through comparative genomics of 213 strains and associated genera.</title>
        <authorList>
            <person name="Sun Z."/>
            <person name="Harris H.M."/>
            <person name="McCann A."/>
            <person name="Guo C."/>
            <person name="Argimon S."/>
            <person name="Zhang W."/>
            <person name="Yang X."/>
            <person name="Jeffery I.B."/>
            <person name="Cooney J.C."/>
            <person name="Kagawa T.F."/>
            <person name="Liu W."/>
            <person name="Song Y."/>
            <person name="Salvetti E."/>
            <person name="Wrobel A."/>
            <person name="Rasinkangas P."/>
            <person name="Parkhill J."/>
            <person name="Rea M.C."/>
            <person name="O'Sullivan O."/>
            <person name="Ritari J."/>
            <person name="Douillard F.P."/>
            <person name="Paul Ross R."/>
            <person name="Yang R."/>
            <person name="Briner A.E."/>
            <person name="Felis G.E."/>
            <person name="de Vos W.M."/>
            <person name="Barrangou R."/>
            <person name="Klaenhammer T.R."/>
            <person name="Caufield P.W."/>
            <person name="Cui Y."/>
            <person name="Zhang H."/>
            <person name="O'Toole P.W."/>
        </authorList>
    </citation>
    <scope>NUCLEOTIDE SEQUENCE [LARGE SCALE GENOMIC DNA]</scope>
    <source>
        <strain evidence="3 4">DSM 23365</strain>
    </source>
</reference>
<dbReference type="InterPro" id="IPR010982">
    <property type="entry name" value="Lambda_DNA-bd_dom_sf"/>
</dbReference>
<organism evidence="3 4">
    <name type="scientific">Secundilactobacillus similis DSM 23365 = JCM 2765</name>
    <dbReference type="NCBI Taxonomy" id="1423804"/>
    <lineage>
        <taxon>Bacteria</taxon>
        <taxon>Bacillati</taxon>
        <taxon>Bacillota</taxon>
        <taxon>Bacilli</taxon>
        <taxon>Lactobacillales</taxon>
        <taxon>Lactobacillaceae</taxon>
        <taxon>Secundilactobacillus</taxon>
    </lineage>
</organism>
<dbReference type="PANTHER" id="PTHR46558:SF11">
    <property type="entry name" value="HTH-TYPE TRANSCRIPTIONAL REGULATOR XRE"/>
    <property type="match status" value="1"/>
</dbReference>
<dbReference type="Gene3D" id="1.10.260.40">
    <property type="entry name" value="lambda repressor-like DNA-binding domains"/>
    <property type="match status" value="1"/>
</dbReference>
<evidence type="ECO:0000313" key="4">
    <source>
        <dbReference type="Proteomes" id="UP000051442"/>
    </source>
</evidence>
<dbReference type="OrthoDB" id="2223110at2"/>
<dbReference type="SUPFAM" id="SSF47413">
    <property type="entry name" value="lambda repressor-like DNA-binding domains"/>
    <property type="match status" value="1"/>
</dbReference>
<dbReference type="CDD" id="cd00093">
    <property type="entry name" value="HTH_XRE"/>
    <property type="match status" value="1"/>
</dbReference>
<dbReference type="InterPro" id="IPR001387">
    <property type="entry name" value="Cro/C1-type_HTH"/>
</dbReference>
<keyword evidence="4" id="KW-1185">Reference proteome</keyword>
<protein>
    <submittedName>
        <fullName evidence="3">Helix-turn-helix family protein</fullName>
    </submittedName>
</protein>
<dbReference type="SMART" id="SM00530">
    <property type="entry name" value="HTH_XRE"/>
    <property type="match status" value="1"/>
</dbReference>
<accession>A0A0R2FMI7</accession>
<dbReference type="Proteomes" id="UP000051442">
    <property type="component" value="Unassembled WGS sequence"/>
</dbReference>
<dbReference type="RefSeq" id="WP_054733491.1">
    <property type="nucleotide sequence ID" value="NZ_AYZM01000045.1"/>
</dbReference>
<dbReference type="EMBL" id="AYZM01000045">
    <property type="protein sequence ID" value="KRN26122.1"/>
    <property type="molecule type" value="Genomic_DNA"/>
</dbReference>
<dbReference type="STRING" id="1423804.FD14_GL003021"/>
<sequence length="171" mass="19291">MIENFGSNIARLRKEFNMSQTELAEKIGVQKQSISNIERGTRYPTFETLEKFANVFHATPMQLFGTPKEVALADTPAILDRIDAYDERIRTLFELSKIMDSYPVEEISKVASEAQYIANFFTPHPSVDEDGVPNVDASGKVVMEPALFDRLPLDKITEAAEKIDYINKNGK</sequence>
<name>A0A0R2FMI7_9LACO</name>
<dbReference type="GO" id="GO:0003677">
    <property type="term" value="F:DNA binding"/>
    <property type="evidence" value="ECO:0007669"/>
    <property type="project" value="UniProtKB-KW"/>
</dbReference>
<comment type="caution">
    <text evidence="3">The sequence shown here is derived from an EMBL/GenBank/DDBJ whole genome shotgun (WGS) entry which is preliminary data.</text>
</comment>
<dbReference type="PATRIC" id="fig|1423804.4.peg.3251"/>
<dbReference type="AlphaFoldDB" id="A0A0R2FMI7"/>
<feature type="domain" description="HTH cro/C1-type" evidence="2">
    <location>
        <begin position="9"/>
        <end position="63"/>
    </location>
</feature>
<proteinExistence type="predicted"/>
<evidence type="ECO:0000313" key="3">
    <source>
        <dbReference type="EMBL" id="KRN26122.1"/>
    </source>
</evidence>
<gene>
    <name evidence="3" type="ORF">FD14_GL003021</name>
</gene>
<dbReference type="PROSITE" id="PS50943">
    <property type="entry name" value="HTH_CROC1"/>
    <property type="match status" value="1"/>
</dbReference>